<evidence type="ECO:0000259" key="2">
    <source>
        <dbReference type="Pfam" id="PF16036"/>
    </source>
</evidence>
<evidence type="ECO:0000313" key="4">
    <source>
        <dbReference type="Proteomes" id="UP000199371"/>
    </source>
</evidence>
<dbReference type="GO" id="GO:0016853">
    <property type="term" value="F:isomerase activity"/>
    <property type="evidence" value="ECO:0007669"/>
    <property type="project" value="UniProtKB-KW"/>
</dbReference>
<feature type="domain" description="Chalcone isomerase" evidence="2">
    <location>
        <begin position="47"/>
        <end position="166"/>
    </location>
</feature>
<protein>
    <submittedName>
        <fullName evidence="3">Chalcone isomerase-like</fullName>
    </submittedName>
</protein>
<dbReference type="Proteomes" id="UP000199371">
    <property type="component" value="Unassembled WGS sequence"/>
</dbReference>
<keyword evidence="3" id="KW-0413">Isomerase</keyword>
<dbReference type="RefSeq" id="WP_092791741.1">
    <property type="nucleotide sequence ID" value="NZ_FNXF01000004.1"/>
</dbReference>
<sequence length="170" mass="19123">MLKPYSLLLLLGLAGGVGFNAAAVPELTTVGEGSYRYMFWQLYDARLASQDGKFENYQQSAPLLLELTYKRDITKQQFIDATVDEWQKLGHSSKAQQQQWAQQLQSLWQDVKKGDTLAALLQDDGSVKFYLNGAETGVLEDSTFGTAFFDIWLHPDTSAPKLRRQLIAIN</sequence>
<evidence type="ECO:0000313" key="3">
    <source>
        <dbReference type="EMBL" id="SEH78867.1"/>
    </source>
</evidence>
<dbReference type="EMBL" id="FNXF01000004">
    <property type="protein sequence ID" value="SEH78867.1"/>
    <property type="molecule type" value="Genomic_DNA"/>
</dbReference>
<dbReference type="Pfam" id="PF16036">
    <property type="entry name" value="Chalcone_3"/>
    <property type="match status" value="1"/>
</dbReference>
<dbReference type="InterPro" id="IPR016088">
    <property type="entry name" value="Chalcone_isomerase_3-sand"/>
</dbReference>
<feature type="chain" id="PRO_5011760090" evidence="1">
    <location>
        <begin position="23"/>
        <end position="170"/>
    </location>
</feature>
<reference evidence="4" key="1">
    <citation type="submission" date="2016-10" db="EMBL/GenBank/DDBJ databases">
        <authorList>
            <person name="Varghese N."/>
            <person name="Submissions S."/>
        </authorList>
    </citation>
    <scope>NUCLEOTIDE SEQUENCE [LARGE SCALE GENOMIC DNA]</scope>
    <source>
        <strain evidence="4">DSM 17616</strain>
    </source>
</reference>
<evidence type="ECO:0000256" key="1">
    <source>
        <dbReference type="SAM" id="SignalP"/>
    </source>
</evidence>
<organism evidence="3 4">
    <name type="scientific">Rheinheimera pacifica</name>
    <dbReference type="NCBI Taxonomy" id="173990"/>
    <lineage>
        <taxon>Bacteria</taxon>
        <taxon>Pseudomonadati</taxon>
        <taxon>Pseudomonadota</taxon>
        <taxon>Gammaproteobacteria</taxon>
        <taxon>Chromatiales</taxon>
        <taxon>Chromatiaceae</taxon>
        <taxon>Rheinheimera</taxon>
    </lineage>
</organism>
<proteinExistence type="predicted"/>
<dbReference type="OrthoDB" id="7277038at2"/>
<name>A0A1H6KY54_9GAMM</name>
<keyword evidence="1" id="KW-0732">Signal</keyword>
<dbReference type="InterPro" id="IPR016087">
    <property type="entry name" value="Chalcone_isomerase"/>
</dbReference>
<accession>A0A1H6KY54</accession>
<dbReference type="AlphaFoldDB" id="A0A1H6KY54"/>
<dbReference type="Gene3D" id="3.50.70.10">
    <property type="match status" value="1"/>
</dbReference>
<gene>
    <name evidence="3" type="ORF">SAMN05660691_01424</name>
</gene>
<keyword evidence="4" id="KW-1185">Reference proteome</keyword>
<feature type="signal peptide" evidence="1">
    <location>
        <begin position="1"/>
        <end position="22"/>
    </location>
</feature>
<dbReference type="STRING" id="173990.SAMN05660691_01424"/>